<dbReference type="EMBL" id="DSQD01000194">
    <property type="protein sequence ID" value="HGF87978.1"/>
    <property type="molecule type" value="Genomic_DNA"/>
</dbReference>
<dbReference type="EMBL" id="DSCQ01000056">
    <property type="protein sequence ID" value="HET21337.1"/>
    <property type="molecule type" value="Genomic_DNA"/>
</dbReference>
<evidence type="ECO:0000313" key="4">
    <source>
        <dbReference type="EMBL" id="HGF87978.1"/>
    </source>
</evidence>
<protein>
    <recommendedName>
        <fullName evidence="1">Molybdopterin dinucleotide-binding domain-containing protein</fullName>
    </recommendedName>
</protein>
<comment type="caution">
    <text evidence="3">The sequence shown here is derived from an EMBL/GenBank/DDBJ whole genome shotgun (WGS) entry which is preliminary data.</text>
</comment>
<dbReference type="Gene3D" id="2.40.40.20">
    <property type="match status" value="1"/>
</dbReference>
<evidence type="ECO:0000313" key="3">
    <source>
        <dbReference type="EMBL" id="HFW32268.1"/>
    </source>
</evidence>
<dbReference type="InterPro" id="IPR009010">
    <property type="entry name" value="Asp_de-COase-like_dom_sf"/>
</dbReference>
<dbReference type="Pfam" id="PF01568">
    <property type="entry name" value="Molydop_binding"/>
    <property type="match status" value="1"/>
</dbReference>
<accession>A0A7C3RDJ4</accession>
<gene>
    <name evidence="2" type="ORF">ENN70_04500</name>
    <name evidence="4" type="ORF">ENR21_06300</name>
    <name evidence="3" type="ORF">ENW66_04870</name>
</gene>
<sequence>MMRFSKFLKVEAEIIVARHALVMDETKSKAEPVIFLHPEFARKSGVKEGDVVEVEASGRVVKLRAKISERAPENGGLIPNGIYASYLTNFDSFKRFRASIEVSEGEPTGVEELLGKIKN</sequence>
<feature type="domain" description="Molybdopterin dinucleotide-binding" evidence="1">
    <location>
        <begin position="26"/>
        <end position="83"/>
    </location>
</feature>
<dbReference type="InterPro" id="IPR006657">
    <property type="entry name" value="MoPterin_dinucl-bd_dom"/>
</dbReference>
<dbReference type="AlphaFoldDB" id="A0A7C3RDJ4"/>
<evidence type="ECO:0000259" key="1">
    <source>
        <dbReference type="Pfam" id="PF01568"/>
    </source>
</evidence>
<dbReference type="SUPFAM" id="SSF50692">
    <property type="entry name" value="ADC-like"/>
    <property type="match status" value="1"/>
</dbReference>
<name>A0A7C3RDJ4_ARCFL</name>
<dbReference type="EMBL" id="DTLB01000028">
    <property type="protein sequence ID" value="HFW32268.1"/>
    <property type="molecule type" value="Genomic_DNA"/>
</dbReference>
<dbReference type="GO" id="GO:0016491">
    <property type="term" value="F:oxidoreductase activity"/>
    <property type="evidence" value="ECO:0007669"/>
    <property type="project" value="InterPro"/>
</dbReference>
<evidence type="ECO:0000313" key="2">
    <source>
        <dbReference type="EMBL" id="HET21337.1"/>
    </source>
</evidence>
<organism evidence="3">
    <name type="scientific">Archaeoglobus fulgidus</name>
    <dbReference type="NCBI Taxonomy" id="2234"/>
    <lineage>
        <taxon>Archaea</taxon>
        <taxon>Methanobacteriati</taxon>
        <taxon>Methanobacteriota</taxon>
        <taxon>Archaeoglobi</taxon>
        <taxon>Archaeoglobales</taxon>
        <taxon>Archaeoglobaceae</taxon>
        <taxon>Archaeoglobus</taxon>
    </lineage>
</organism>
<reference evidence="3" key="1">
    <citation type="journal article" date="2020" name="mSystems">
        <title>Genome- and Community-Level Interaction Insights into Carbon Utilization and Element Cycling Functions of Hydrothermarchaeota in Hydrothermal Sediment.</title>
        <authorList>
            <person name="Zhou Z."/>
            <person name="Liu Y."/>
            <person name="Xu W."/>
            <person name="Pan J."/>
            <person name="Luo Z.H."/>
            <person name="Li M."/>
        </authorList>
    </citation>
    <scope>NUCLEOTIDE SEQUENCE [LARGE SCALE GENOMIC DNA]</scope>
    <source>
        <strain evidence="2">SpSt-12</strain>
        <strain evidence="4">SpSt-38</strain>
        <strain evidence="3">SpSt-87</strain>
    </source>
</reference>
<dbReference type="CDD" id="cd02775">
    <property type="entry name" value="MopB_CT"/>
    <property type="match status" value="1"/>
</dbReference>
<dbReference type="GO" id="GO:0043546">
    <property type="term" value="F:molybdopterin cofactor binding"/>
    <property type="evidence" value="ECO:0007669"/>
    <property type="project" value="InterPro"/>
</dbReference>
<proteinExistence type="predicted"/>